<reference evidence="1 2" key="1">
    <citation type="submission" date="2024-01" db="EMBL/GenBank/DDBJ databases">
        <title>The genomes of 5 underutilized Papilionoideae crops provide insights into root nodulation and disease resistanc.</title>
        <authorList>
            <person name="Yuan L."/>
        </authorList>
    </citation>
    <scope>NUCLEOTIDE SEQUENCE [LARGE SCALE GENOMIC DNA]</scope>
    <source>
        <strain evidence="1">ZHUSHIDOU_FW_LH</strain>
        <tissue evidence="1">Leaf</tissue>
    </source>
</reference>
<dbReference type="AlphaFoldDB" id="A0AAN9HPQ6"/>
<gene>
    <name evidence="1" type="ORF">RIF29_39565</name>
</gene>
<comment type="caution">
    <text evidence="1">The sequence shown here is derived from an EMBL/GenBank/DDBJ whole genome shotgun (WGS) entry which is preliminary data.</text>
</comment>
<name>A0AAN9HPQ6_CROPI</name>
<protein>
    <submittedName>
        <fullName evidence="1">Uncharacterized protein</fullName>
    </submittedName>
</protein>
<dbReference type="EMBL" id="JAYWIO010000008">
    <property type="protein sequence ID" value="KAK7244739.1"/>
    <property type="molecule type" value="Genomic_DNA"/>
</dbReference>
<accession>A0AAN9HPQ6</accession>
<sequence length="117" mass="12276">MTDTLKAHVNFLKSQGIARVSHHSLLFSKTASVHVALNDYGDSNALLLSLGICCLRSPLLSRFAPPISFSCGAASHAMTVATGRASLKLTTAEAYPAMDRASLKLTTVGAYPARDGA</sequence>
<evidence type="ECO:0000313" key="2">
    <source>
        <dbReference type="Proteomes" id="UP001372338"/>
    </source>
</evidence>
<proteinExistence type="predicted"/>
<evidence type="ECO:0000313" key="1">
    <source>
        <dbReference type="EMBL" id="KAK7244739.1"/>
    </source>
</evidence>
<keyword evidence="2" id="KW-1185">Reference proteome</keyword>
<dbReference type="Proteomes" id="UP001372338">
    <property type="component" value="Unassembled WGS sequence"/>
</dbReference>
<organism evidence="1 2">
    <name type="scientific">Crotalaria pallida</name>
    <name type="common">Smooth rattlebox</name>
    <name type="synonym">Crotalaria striata</name>
    <dbReference type="NCBI Taxonomy" id="3830"/>
    <lineage>
        <taxon>Eukaryota</taxon>
        <taxon>Viridiplantae</taxon>
        <taxon>Streptophyta</taxon>
        <taxon>Embryophyta</taxon>
        <taxon>Tracheophyta</taxon>
        <taxon>Spermatophyta</taxon>
        <taxon>Magnoliopsida</taxon>
        <taxon>eudicotyledons</taxon>
        <taxon>Gunneridae</taxon>
        <taxon>Pentapetalae</taxon>
        <taxon>rosids</taxon>
        <taxon>fabids</taxon>
        <taxon>Fabales</taxon>
        <taxon>Fabaceae</taxon>
        <taxon>Papilionoideae</taxon>
        <taxon>50 kb inversion clade</taxon>
        <taxon>genistoids sensu lato</taxon>
        <taxon>core genistoids</taxon>
        <taxon>Crotalarieae</taxon>
        <taxon>Crotalaria</taxon>
    </lineage>
</organism>